<evidence type="ECO:0000313" key="4">
    <source>
        <dbReference type="Proteomes" id="UP001589610"/>
    </source>
</evidence>
<reference evidence="3 4" key="1">
    <citation type="submission" date="2024-09" db="EMBL/GenBank/DDBJ databases">
        <authorList>
            <person name="Sun Q."/>
            <person name="Mori K."/>
        </authorList>
    </citation>
    <scope>NUCLEOTIDE SEQUENCE [LARGE SCALE GENOMIC DNA]</scope>
    <source>
        <strain evidence="3 4">JCM 3028</strain>
    </source>
</reference>
<evidence type="ECO:0000256" key="2">
    <source>
        <dbReference type="SAM" id="MobiDB-lite"/>
    </source>
</evidence>
<feature type="coiled-coil region" evidence="1">
    <location>
        <begin position="26"/>
        <end position="53"/>
    </location>
</feature>
<accession>A0ABV5TLC7</accession>
<keyword evidence="1" id="KW-0175">Coiled coil</keyword>
<sequence>MLPPEDTAAPPWPGLDKDRPAVELRRDRIKKLLQALEEDLERLEGSNEGSLQDMRSLTNLTETHFGTWDTAKDVARTAGKAHMKIGAVYQDTVAKYRAAINLLRVAAYNYEDAEQASTTNKGG</sequence>
<keyword evidence="4" id="KW-1185">Reference proteome</keyword>
<evidence type="ECO:0000256" key="1">
    <source>
        <dbReference type="SAM" id="Coils"/>
    </source>
</evidence>
<proteinExistence type="predicted"/>
<evidence type="ECO:0000313" key="3">
    <source>
        <dbReference type="EMBL" id="MFB9679927.1"/>
    </source>
</evidence>
<organism evidence="3 4">
    <name type="scientific">Streptosporangium vulgare</name>
    <dbReference type="NCBI Taxonomy" id="46190"/>
    <lineage>
        <taxon>Bacteria</taxon>
        <taxon>Bacillati</taxon>
        <taxon>Actinomycetota</taxon>
        <taxon>Actinomycetes</taxon>
        <taxon>Streptosporangiales</taxon>
        <taxon>Streptosporangiaceae</taxon>
        <taxon>Streptosporangium</taxon>
    </lineage>
</organism>
<name>A0ABV5TLC7_9ACTN</name>
<evidence type="ECO:0008006" key="5">
    <source>
        <dbReference type="Google" id="ProtNLM"/>
    </source>
</evidence>
<comment type="caution">
    <text evidence="3">The sequence shown here is derived from an EMBL/GenBank/DDBJ whole genome shotgun (WGS) entry which is preliminary data.</text>
</comment>
<dbReference type="Proteomes" id="UP001589610">
    <property type="component" value="Unassembled WGS sequence"/>
</dbReference>
<feature type="region of interest" description="Disordered" evidence="2">
    <location>
        <begin position="1"/>
        <end position="20"/>
    </location>
</feature>
<dbReference type="RefSeq" id="WP_344746038.1">
    <property type="nucleotide sequence ID" value="NZ_BAAAWW010000082.1"/>
</dbReference>
<gene>
    <name evidence="3" type="ORF">ACFFRH_30975</name>
</gene>
<protein>
    <recommendedName>
        <fullName evidence="5">PE domain-containing protein</fullName>
    </recommendedName>
</protein>
<dbReference type="EMBL" id="JBHMBS010000019">
    <property type="protein sequence ID" value="MFB9679927.1"/>
    <property type="molecule type" value="Genomic_DNA"/>
</dbReference>